<evidence type="ECO:0000256" key="1">
    <source>
        <dbReference type="SAM" id="MobiDB-lite"/>
    </source>
</evidence>
<dbReference type="OrthoDB" id="185373at2759"/>
<reference evidence="2 3" key="1">
    <citation type="journal article" date="2020" name="Nat. Food">
        <title>A phased Vanilla planifolia genome enables genetic improvement of flavour and production.</title>
        <authorList>
            <person name="Hasing T."/>
            <person name="Tang H."/>
            <person name="Brym M."/>
            <person name="Khazi F."/>
            <person name="Huang T."/>
            <person name="Chambers A.H."/>
        </authorList>
    </citation>
    <scope>NUCLEOTIDE SEQUENCE [LARGE SCALE GENOMIC DNA]</scope>
    <source>
        <tissue evidence="2">Leaf</tissue>
    </source>
</reference>
<gene>
    <name evidence="2" type="ORF">HPP92_011156</name>
</gene>
<accession>A0A835QYI0</accession>
<dbReference type="PANTHER" id="PTHR33874:SF4">
    <property type="entry name" value="EXPRESSED PROTEIN"/>
    <property type="match status" value="1"/>
</dbReference>
<name>A0A835QYI0_VANPL</name>
<evidence type="ECO:0000313" key="2">
    <source>
        <dbReference type="EMBL" id="KAG0480298.1"/>
    </source>
</evidence>
<dbReference type="PANTHER" id="PTHR33874">
    <property type="entry name" value="RING FINGER PROTEIN"/>
    <property type="match status" value="1"/>
</dbReference>
<organism evidence="2 3">
    <name type="scientific">Vanilla planifolia</name>
    <name type="common">Vanilla</name>
    <dbReference type="NCBI Taxonomy" id="51239"/>
    <lineage>
        <taxon>Eukaryota</taxon>
        <taxon>Viridiplantae</taxon>
        <taxon>Streptophyta</taxon>
        <taxon>Embryophyta</taxon>
        <taxon>Tracheophyta</taxon>
        <taxon>Spermatophyta</taxon>
        <taxon>Magnoliopsida</taxon>
        <taxon>Liliopsida</taxon>
        <taxon>Asparagales</taxon>
        <taxon>Orchidaceae</taxon>
        <taxon>Vanilloideae</taxon>
        <taxon>Vanilleae</taxon>
        <taxon>Vanilla</taxon>
    </lineage>
</organism>
<keyword evidence="3" id="KW-1185">Reference proteome</keyword>
<dbReference type="AlphaFoldDB" id="A0A835QYI0"/>
<proteinExistence type="predicted"/>
<dbReference type="EMBL" id="JADCNL010000005">
    <property type="protein sequence ID" value="KAG0480298.1"/>
    <property type="molecule type" value="Genomic_DNA"/>
</dbReference>
<evidence type="ECO:0000313" key="3">
    <source>
        <dbReference type="Proteomes" id="UP000636800"/>
    </source>
</evidence>
<sequence>MAGHGHKIPLELVGTMIEMADVAWNAMGHLRERKVESKEEEDIARLKCENHRLKVLLGENLSLLYDVSQTPSLGVACPPDLHARLSSVVGSPNFLCTLESLTQEIESSQDGRFYHTRGSDQDVLDVMIKANEDDSNWVLVARNMSPECMEEVSGIDSENYIIISEENVVEGIANFIARCVIENPKSKMTSPIGLQKAVNKALDEIGGWNKLKYVWEAGKVIYALSTWGIFLAGLYSHRAIVKAAAKGIHASSKFVLNSISKSSNARIRRRMPFEKEFLNQKHRMQTPGKQNVIAAEKKHAVPGDWNPLRSAEQADNRQKMLGKTADLKSEADPFLNKGQRRGSKEEILPSKFPATA</sequence>
<dbReference type="Proteomes" id="UP000636800">
    <property type="component" value="Chromosome 5"/>
</dbReference>
<feature type="region of interest" description="Disordered" evidence="1">
    <location>
        <begin position="304"/>
        <end position="356"/>
    </location>
</feature>
<comment type="caution">
    <text evidence="2">The sequence shown here is derived from an EMBL/GenBank/DDBJ whole genome shotgun (WGS) entry which is preliminary data.</text>
</comment>
<protein>
    <submittedName>
        <fullName evidence="2">Uncharacterized protein</fullName>
    </submittedName>
</protein>